<dbReference type="WBParaSite" id="TREG1_58840.3">
    <property type="protein sequence ID" value="TREG1_58840.3"/>
    <property type="gene ID" value="TREG1_58840"/>
</dbReference>
<name>A0AA85JX99_TRIRE</name>
<evidence type="ECO:0000313" key="2">
    <source>
        <dbReference type="WBParaSite" id="TREG1_58840.3"/>
    </source>
</evidence>
<dbReference type="AlphaFoldDB" id="A0AA85JX99"/>
<sequence>MDNYCDYCGNCSSCQCRQQIRCAQEFWGVHTCHFHCGIGLCYNILPFHILARI</sequence>
<proteinExistence type="predicted"/>
<keyword evidence="1" id="KW-1185">Reference proteome</keyword>
<organism evidence="1 2">
    <name type="scientific">Trichobilharzia regenti</name>
    <name type="common">Nasal bird schistosome</name>
    <dbReference type="NCBI Taxonomy" id="157069"/>
    <lineage>
        <taxon>Eukaryota</taxon>
        <taxon>Metazoa</taxon>
        <taxon>Spiralia</taxon>
        <taxon>Lophotrochozoa</taxon>
        <taxon>Platyhelminthes</taxon>
        <taxon>Trematoda</taxon>
        <taxon>Digenea</taxon>
        <taxon>Strigeidida</taxon>
        <taxon>Schistosomatoidea</taxon>
        <taxon>Schistosomatidae</taxon>
        <taxon>Trichobilharzia</taxon>
    </lineage>
</organism>
<evidence type="ECO:0000313" key="1">
    <source>
        <dbReference type="Proteomes" id="UP000050795"/>
    </source>
</evidence>
<accession>A0AA85JX99</accession>
<protein>
    <submittedName>
        <fullName evidence="2">Uncharacterized protein</fullName>
    </submittedName>
</protein>
<reference evidence="1" key="1">
    <citation type="submission" date="2022-06" db="EMBL/GenBank/DDBJ databases">
        <authorList>
            <person name="Berger JAMES D."/>
            <person name="Berger JAMES D."/>
        </authorList>
    </citation>
    <scope>NUCLEOTIDE SEQUENCE [LARGE SCALE GENOMIC DNA]</scope>
</reference>
<reference evidence="2" key="2">
    <citation type="submission" date="2023-11" db="UniProtKB">
        <authorList>
            <consortium name="WormBaseParasite"/>
        </authorList>
    </citation>
    <scope>IDENTIFICATION</scope>
</reference>
<dbReference type="Proteomes" id="UP000050795">
    <property type="component" value="Unassembled WGS sequence"/>
</dbReference>